<name>A0A8S5UFG1_9CAUD</name>
<proteinExistence type="predicted"/>
<reference evidence="1" key="1">
    <citation type="journal article" date="2021" name="Proc. Natl. Acad. Sci. U.S.A.">
        <title>A Catalog of Tens of Thousands of Viruses from Human Metagenomes Reveals Hidden Associations with Chronic Diseases.</title>
        <authorList>
            <person name="Tisza M.J."/>
            <person name="Buck C.B."/>
        </authorList>
    </citation>
    <scope>NUCLEOTIDE SEQUENCE</scope>
    <source>
        <strain evidence="1">CtcyQ27</strain>
    </source>
</reference>
<accession>A0A8S5UFG1</accession>
<dbReference type="EMBL" id="BK016080">
    <property type="protein sequence ID" value="DAF93172.1"/>
    <property type="molecule type" value="Genomic_DNA"/>
</dbReference>
<organism evidence="1">
    <name type="scientific">Myoviridae sp. ctcyQ27</name>
    <dbReference type="NCBI Taxonomy" id="2825139"/>
    <lineage>
        <taxon>Viruses</taxon>
        <taxon>Duplodnaviria</taxon>
        <taxon>Heunggongvirae</taxon>
        <taxon>Uroviricota</taxon>
        <taxon>Caudoviricetes</taxon>
    </lineage>
</organism>
<evidence type="ECO:0000313" key="1">
    <source>
        <dbReference type="EMBL" id="DAF93172.1"/>
    </source>
</evidence>
<sequence>MKKVSSDIYDITQTVVDLEKDYMEEESEDTLTLGTYGYLADILSRNIQNSIIVTSELGNELFPYKAKFEDNVIAHAIVQNITDINATPAEIQVLIGIKESDLKDKMTGDQITLDKDSIFRLSEGDSRYASTASSDSYEFHLPYDLIISKLVLPNNDYTYTARYDISIKNNISDIQNPYIPVPTIQYQNTNKYVFFSVTLMQVTHETIYKRITSSSVIENRSFEFEIDNEEQLADFVVCVDDNGETRYLTPLFEGVGIMNNVTDYCYYFFINAHKIRVTFDSLSYMPKLNSEVTVYIKTTRGSAGNFEYNAKPILNISSDRFDYKYLNIYLWPQSKSEHGEDRKTIDELKKIIPKEALSRGSIINTQDVTNFFNMINVETNRTRILKKVDNQFERSYYAYLLFKDNSNNVVPTNTIDLEINRSEFNENLNRKYILKQGCKILLNKNGIGRLLDPNMKEEEVQKLLDNDKTNFLYTLPFMLVVNGDPLYVSYYLNIVNETKILNFYWINPKNTLQFICPNVIWNRNLINDPNKYTLTMQLTQNTSTDHALIEYDEDGNIIEKNIRVFCVFYNDDTLTTPYRYKEAEIVESNKYGGSVEGYDGDYNTGFDVSFKLELETNDIISDEGDIRLENVMVPGTVDKTYGFFNRDIGCKIYIVIKPAGFGDLGRDDLDAIVPGLEGWTVCNEYTIPSRLDLYKDYSTICTSTVTAEDNIINLEGEKDKGFKLRSVPVVRYSYAYDEDHMQYIVEQFNYKKAYIDHALEILENCFLIDFKLYNTYGPSKIYSIDEAGEHLIDRVNMTFDFELKLLKNADVQTREYILKDVKDLIEDLNDDEDLHIPNLITTITTKYRNSIEYFEFLGFNGLGPGEQHLYRHEYDSVSMVPEFLTVHANNDLTPDINIYLA</sequence>
<protein>
    <submittedName>
        <fullName evidence="1">Uncharacterized protein</fullName>
    </submittedName>
</protein>